<name>A0AAD5FPS7_SILAS</name>
<dbReference type="SUPFAM" id="SSF56399">
    <property type="entry name" value="ADP-ribosylation"/>
    <property type="match status" value="1"/>
</dbReference>
<proteinExistence type="inferred from homology"/>
<dbReference type="InterPro" id="IPR042080">
    <property type="entry name" value="RNA_2'-PTrans_N"/>
</dbReference>
<evidence type="ECO:0000256" key="4">
    <source>
        <dbReference type="ARBA" id="ARBA00022679"/>
    </source>
</evidence>
<sequence>MDWQRRGRGRRGRGGSGNRDESRDVRLSKSLTYALRHGAARMGLNMGSDGFVFVDELLNHGQFQSFSVEEIERVVATNDKQRFKLQTHPENGRLQIRANQGHTVQVENLEMTPVVLDAPDCPQEAVHGSYMKNWPSIRSRGLSRMLRTHIHLAPGLPGEDQVISGMRHNCDLAVYVNVRKALADGIEFYWSENTVLLTPGDADGVLAPRYFSRAKRLLPS</sequence>
<evidence type="ECO:0000313" key="8">
    <source>
        <dbReference type="EMBL" id="KAI5623684.1"/>
    </source>
</evidence>
<dbReference type="PANTHER" id="PTHR12684:SF2">
    <property type="entry name" value="TRNA 2'-PHOSPHOTRANSFERASE 1"/>
    <property type="match status" value="1"/>
</dbReference>
<keyword evidence="4" id="KW-0808">Transferase</keyword>
<keyword evidence="9" id="KW-1185">Reference proteome</keyword>
<evidence type="ECO:0000256" key="2">
    <source>
        <dbReference type="ARBA" id="ARBA00009836"/>
    </source>
</evidence>
<comment type="catalytic activity">
    <reaction evidence="6">
        <text>2'-phospho-[ligated tRNA] + NAD(+) = mature tRNA + ADP-alpha-D-ribose 1'',2''-cyclic phosphate + nicotinamide</text>
        <dbReference type="Rhea" id="RHEA:23324"/>
        <dbReference type="Rhea" id="RHEA-COMP:11106"/>
        <dbReference type="Rhea" id="RHEA-COMP:11107"/>
        <dbReference type="ChEBI" id="CHEBI:17154"/>
        <dbReference type="ChEBI" id="CHEBI:57540"/>
        <dbReference type="ChEBI" id="CHEBI:76596"/>
        <dbReference type="ChEBI" id="CHEBI:82883"/>
        <dbReference type="ChEBI" id="CHEBI:85027"/>
        <dbReference type="EC" id="2.7.1.160"/>
    </reaction>
</comment>
<dbReference type="Gene3D" id="1.10.10.970">
    <property type="entry name" value="RNA 2'-phosphotransferase, Tpt1/KptA family, N-terminal domain"/>
    <property type="match status" value="1"/>
</dbReference>
<evidence type="ECO:0000256" key="6">
    <source>
        <dbReference type="ARBA" id="ARBA00047949"/>
    </source>
</evidence>
<comment type="function">
    <text evidence="1">Catalyzes the last step of tRNA splicing, the transfer of the splice junction 2'-phosphate from ligated tRNA to NAD to produce ADP-ribose 1''-2'' cyclic phosphate.</text>
</comment>
<evidence type="ECO:0000256" key="1">
    <source>
        <dbReference type="ARBA" id="ARBA00003343"/>
    </source>
</evidence>
<dbReference type="AlphaFoldDB" id="A0AAD5FPS7"/>
<dbReference type="EMBL" id="MU551599">
    <property type="protein sequence ID" value="KAI5623684.1"/>
    <property type="molecule type" value="Genomic_DNA"/>
</dbReference>
<gene>
    <name evidence="8" type="ORF">C0J50_16720</name>
</gene>
<dbReference type="PANTHER" id="PTHR12684">
    <property type="entry name" value="PUTATIVE PHOSPHOTRANSFERASE"/>
    <property type="match status" value="1"/>
</dbReference>
<dbReference type="InterPro" id="IPR042081">
    <property type="entry name" value="RNA_2'-PTrans_C"/>
</dbReference>
<dbReference type="Gene3D" id="3.20.170.30">
    <property type="match status" value="1"/>
</dbReference>
<comment type="similarity">
    <text evidence="2">Belongs to the KptA/TPT1 family.</text>
</comment>
<evidence type="ECO:0000313" key="9">
    <source>
        <dbReference type="Proteomes" id="UP001205998"/>
    </source>
</evidence>
<dbReference type="GO" id="GO:0006388">
    <property type="term" value="P:tRNA splicing, via endonucleolytic cleavage and ligation"/>
    <property type="evidence" value="ECO:0007669"/>
    <property type="project" value="TreeGrafter"/>
</dbReference>
<dbReference type="EC" id="2.7.1.160" evidence="3"/>
<feature type="non-terminal residue" evidence="8">
    <location>
        <position position="220"/>
    </location>
</feature>
<dbReference type="InterPro" id="IPR002745">
    <property type="entry name" value="Ptrans_KptA/Tpt1"/>
</dbReference>
<evidence type="ECO:0000256" key="5">
    <source>
        <dbReference type="ARBA" id="ARBA00023027"/>
    </source>
</evidence>
<dbReference type="Pfam" id="PF01885">
    <property type="entry name" value="PTS_2-RNA"/>
    <property type="match status" value="1"/>
</dbReference>
<comment type="caution">
    <text evidence="8">The sequence shown here is derived from an EMBL/GenBank/DDBJ whole genome shotgun (WGS) entry which is preliminary data.</text>
</comment>
<feature type="compositionally biased region" description="Basic residues" evidence="7">
    <location>
        <begin position="1"/>
        <end position="13"/>
    </location>
</feature>
<evidence type="ECO:0000256" key="3">
    <source>
        <dbReference type="ARBA" id="ARBA00012007"/>
    </source>
</evidence>
<organism evidence="8 9">
    <name type="scientific">Silurus asotus</name>
    <name type="common">Amur catfish</name>
    <name type="synonym">Parasilurus asotus</name>
    <dbReference type="NCBI Taxonomy" id="30991"/>
    <lineage>
        <taxon>Eukaryota</taxon>
        <taxon>Metazoa</taxon>
        <taxon>Chordata</taxon>
        <taxon>Craniata</taxon>
        <taxon>Vertebrata</taxon>
        <taxon>Euteleostomi</taxon>
        <taxon>Actinopterygii</taxon>
        <taxon>Neopterygii</taxon>
        <taxon>Teleostei</taxon>
        <taxon>Ostariophysi</taxon>
        <taxon>Siluriformes</taxon>
        <taxon>Siluridae</taxon>
        <taxon>Silurus</taxon>
    </lineage>
</organism>
<feature type="region of interest" description="Disordered" evidence="7">
    <location>
        <begin position="1"/>
        <end position="25"/>
    </location>
</feature>
<dbReference type="GO" id="GO:0000215">
    <property type="term" value="F:tRNA 2'-phosphotransferase activity"/>
    <property type="evidence" value="ECO:0007669"/>
    <property type="project" value="UniProtKB-EC"/>
</dbReference>
<reference evidence="8" key="1">
    <citation type="submission" date="2018-07" db="EMBL/GenBank/DDBJ databases">
        <title>Comparative genomics of catfishes provides insights into carnivory and benthic adaptation.</title>
        <authorList>
            <person name="Zhang Y."/>
            <person name="Wang D."/>
            <person name="Peng Z."/>
            <person name="Zheng S."/>
            <person name="Shao F."/>
            <person name="Tao W."/>
        </authorList>
    </citation>
    <scope>NUCLEOTIDE SEQUENCE</scope>
    <source>
        <strain evidence="8">Chongqing</strain>
    </source>
</reference>
<dbReference type="Proteomes" id="UP001205998">
    <property type="component" value="Unassembled WGS sequence"/>
</dbReference>
<protein>
    <recommendedName>
        <fullName evidence="3">2'-phosphotransferase</fullName>
        <ecNumber evidence="3">2.7.1.160</ecNumber>
    </recommendedName>
</protein>
<evidence type="ECO:0000256" key="7">
    <source>
        <dbReference type="SAM" id="MobiDB-lite"/>
    </source>
</evidence>
<accession>A0AAD5FPS7</accession>
<keyword evidence="5" id="KW-0520">NAD</keyword>